<dbReference type="Proteomes" id="UP000234881">
    <property type="component" value="Unassembled WGS sequence"/>
</dbReference>
<dbReference type="NCBIfam" id="TIGR01682">
    <property type="entry name" value="moaD"/>
    <property type="match status" value="1"/>
</dbReference>
<name>A0A2N5XXA1_9HYPH</name>
<dbReference type="OrthoDB" id="9800712at2"/>
<keyword evidence="2" id="KW-1185">Reference proteome</keyword>
<protein>
    <submittedName>
        <fullName evidence="1">Molybdopterin converting factor subunit 1</fullName>
    </submittedName>
</protein>
<dbReference type="EMBL" id="PKUQ01000001">
    <property type="protein sequence ID" value="PLW79143.1"/>
    <property type="molecule type" value="Genomic_DNA"/>
</dbReference>
<comment type="caution">
    <text evidence="1">The sequence shown here is derived from an EMBL/GenBank/DDBJ whole genome shotgun (WGS) entry which is preliminary data.</text>
</comment>
<dbReference type="InterPro" id="IPR016155">
    <property type="entry name" value="Mopterin_synth/thiamin_S_b"/>
</dbReference>
<dbReference type="CDD" id="cd00754">
    <property type="entry name" value="Ubl_MoaD"/>
    <property type="match status" value="1"/>
</dbReference>
<dbReference type="InterPro" id="IPR003749">
    <property type="entry name" value="ThiS/MoaD-like"/>
</dbReference>
<dbReference type="AlphaFoldDB" id="A0A2N5XXA1"/>
<dbReference type="Gene3D" id="3.10.20.30">
    <property type="match status" value="1"/>
</dbReference>
<sequence length="83" mass="9542">MKLVYFAWIRERIGLEEEEAELPDTISTVDDLLRWQQGRGEEYAAAFSEKETIRVALDQFHAEHSDPLNTVKEIAFFPPMTGG</sequence>
<evidence type="ECO:0000313" key="1">
    <source>
        <dbReference type="EMBL" id="PLW79143.1"/>
    </source>
</evidence>
<accession>A0A2N5XXA1</accession>
<dbReference type="SUPFAM" id="SSF54285">
    <property type="entry name" value="MoaD/ThiS"/>
    <property type="match status" value="1"/>
</dbReference>
<gene>
    <name evidence="1" type="primary">moaD</name>
    <name evidence="1" type="ORF">C0081_02640</name>
</gene>
<evidence type="ECO:0000313" key="2">
    <source>
        <dbReference type="Proteomes" id="UP000234881"/>
    </source>
</evidence>
<proteinExistence type="predicted"/>
<reference evidence="1 2" key="1">
    <citation type="submission" date="2018-01" db="EMBL/GenBank/DDBJ databases">
        <title>The draft genome sequence of Cohaesibacter sp. H1304.</title>
        <authorList>
            <person name="Wang N.-N."/>
            <person name="Du Z.-J."/>
        </authorList>
    </citation>
    <scope>NUCLEOTIDE SEQUENCE [LARGE SCALE GENOMIC DNA]</scope>
    <source>
        <strain evidence="1 2">H1304</strain>
    </source>
</reference>
<dbReference type="RefSeq" id="WP_101532225.1">
    <property type="nucleotide sequence ID" value="NZ_JBFHIU010000016.1"/>
</dbReference>
<dbReference type="InterPro" id="IPR012675">
    <property type="entry name" value="Beta-grasp_dom_sf"/>
</dbReference>
<organism evidence="1 2">
    <name type="scientific">Cohaesibacter celericrescens</name>
    <dbReference type="NCBI Taxonomy" id="2067669"/>
    <lineage>
        <taxon>Bacteria</taxon>
        <taxon>Pseudomonadati</taxon>
        <taxon>Pseudomonadota</taxon>
        <taxon>Alphaproteobacteria</taxon>
        <taxon>Hyphomicrobiales</taxon>
        <taxon>Cohaesibacteraceae</taxon>
    </lineage>
</organism>
<dbReference type="Pfam" id="PF02597">
    <property type="entry name" value="ThiS"/>
    <property type="match status" value="1"/>
</dbReference>